<dbReference type="AlphaFoldDB" id="A0A8J1TM69"/>
<dbReference type="InterPro" id="IPR014044">
    <property type="entry name" value="CAP_dom"/>
</dbReference>
<protein>
    <submittedName>
        <fullName evidence="2">Uncharacterized protein</fullName>
    </submittedName>
</protein>
<dbReference type="InterPro" id="IPR035940">
    <property type="entry name" value="CAP_sf"/>
</dbReference>
<reference evidence="2" key="1">
    <citation type="submission" date="2022-03" db="EMBL/GenBank/DDBJ databases">
        <authorList>
            <person name="Martin C."/>
        </authorList>
    </citation>
    <scope>NUCLEOTIDE SEQUENCE</scope>
</reference>
<evidence type="ECO:0000313" key="2">
    <source>
        <dbReference type="EMBL" id="CAH1774461.1"/>
    </source>
</evidence>
<dbReference type="SUPFAM" id="SSF55797">
    <property type="entry name" value="PR-1-like"/>
    <property type="match status" value="1"/>
</dbReference>
<dbReference type="InterPro" id="IPR003582">
    <property type="entry name" value="ShKT_dom"/>
</dbReference>
<dbReference type="EMBL" id="CAIIXF020000001">
    <property type="protein sequence ID" value="CAH1774461.1"/>
    <property type="molecule type" value="Genomic_DNA"/>
</dbReference>
<proteinExistence type="predicted"/>
<dbReference type="InterPro" id="IPR018244">
    <property type="entry name" value="Allrgn_V5/Tpx1_CS"/>
</dbReference>
<sequence length="352" mass="38607">MTFLLLAALCLGLVYNVSAHPGGNLEREEVEVDKGFAQRETPVLPPPAVRQKRSSCSDLPDDIPNEAWQNIMVDEHNTRRLNEASEQGSSNENKLTYNQELAKLSQLRANKCIWDHGDYTFCNGTSVGQNMYYIGRPGGSSIDSGIAMGAMKGWYNDEKPHYDLKTISCAQGKVCGHYTQVIWAVTEMVGCGAHICDKLYQYKDGVKVIYRDTPTYDYTLVICDYSPPGNYVGQKPFREGGVCSACKGDTGVSCYNDTLCAKCNHLEDENCECPNKVKCEKNGGTIDTTEENCVCNCGDDSKGGEACEIDCIDKPGDASSSCNYWKSSGYCAPGSVYSAFMQQNCKDTCACN</sequence>
<dbReference type="PROSITE" id="PS51670">
    <property type="entry name" value="SHKT"/>
    <property type="match status" value="1"/>
</dbReference>
<dbReference type="PRINTS" id="PR00837">
    <property type="entry name" value="V5TPXLIKE"/>
</dbReference>
<dbReference type="GO" id="GO:0005576">
    <property type="term" value="C:extracellular region"/>
    <property type="evidence" value="ECO:0007669"/>
    <property type="project" value="InterPro"/>
</dbReference>
<organism evidence="2 3">
    <name type="scientific">Owenia fusiformis</name>
    <name type="common">Polychaete worm</name>
    <dbReference type="NCBI Taxonomy" id="6347"/>
    <lineage>
        <taxon>Eukaryota</taxon>
        <taxon>Metazoa</taxon>
        <taxon>Spiralia</taxon>
        <taxon>Lophotrochozoa</taxon>
        <taxon>Annelida</taxon>
        <taxon>Polychaeta</taxon>
        <taxon>Sedentaria</taxon>
        <taxon>Canalipalpata</taxon>
        <taxon>Sabellida</taxon>
        <taxon>Oweniida</taxon>
        <taxon>Oweniidae</taxon>
        <taxon>Owenia</taxon>
    </lineage>
</organism>
<dbReference type="Gene3D" id="3.40.33.10">
    <property type="entry name" value="CAP"/>
    <property type="match status" value="1"/>
</dbReference>
<dbReference type="InterPro" id="IPR001283">
    <property type="entry name" value="CRISP-related"/>
</dbReference>
<name>A0A8J1TM69_OWEFU</name>
<dbReference type="Proteomes" id="UP000749559">
    <property type="component" value="Unassembled WGS sequence"/>
</dbReference>
<dbReference type="PANTHER" id="PTHR10334">
    <property type="entry name" value="CYSTEINE-RICH SECRETORY PROTEIN-RELATED"/>
    <property type="match status" value="1"/>
</dbReference>
<accession>A0A8J1TM69</accession>
<comment type="caution">
    <text evidence="2">The sequence shown here is derived from an EMBL/GenBank/DDBJ whole genome shotgun (WGS) entry which is preliminary data.</text>
</comment>
<dbReference type="Pfam" id="PF00188">
    <property type="entry name" value="CAP"/>
    <property type="match status" value="1"/>
</dbReference>
<dbReference type="PROSITE" id="PS01009">
    <property type="entry name" value="CRISP_1"/>
    <property type="match status" value="1"/>
</dbReference>
<gene>
    <name evidence="2" type="ORF">OFUS_LOCUS1917</name>
</gene>
<keyword evidence="3" id="KW-1185">Reference proteome</keyword>
<dbReference type="OrthoDB" id="674273at2759"/>
<comment type="caution">
    <text evidence="1">Lacks conserved residue(s) required for the propagation of feature annotation.</text>
</comment>
<evidence type="ECO:0000313" key="3">
    <source>
        <dbReference type="Proteomes" id="UP000749559"/>
    </source>
</evidence>
<dbReference type="SMART" id="SM00198">
    <property type="entry name" value="SCP"/>
    <property type="match status" value="1"/>
</dbReference>
<evidence type="ECO:0000256" key="1">
    <source>
        <dbReference type="PROSITE-ProRule" id="PRU01005"/>
    </source>
</evidence>